<dbReference type="EMBL" id="JANIEX010000763">
    <property type="protein sequence ID" value="KAJ3563404.1"/>
    <property type="molecule type" value="Genomic_DNA"/>
</dbReference>
<dbReference type="GO" id="GO:0004553">
    <property type="term" value="F:hydrolase activity, hydrolyzing O-glycosyl compounds"/>
    <property type="evidence" value="ECO:0007669"/>
    <property type="project" value="InterPro"/>
</dbReference>
<accession>A0AAD5VLM1</accession>
<dbReference type="GO" id="GO:0005975">
    <property type="term" value="P:carbohydrate metabolic process"/>
    <property type="evidence" value="ECO:0007669"/>
    <property type="project" value="InterPro"/>
</dbReference>
<dbReference type="Proteomes" id="UP001213000">
    <property type="component" value="Unassembled WGS sequence"/>
</dbReference>
<dbReference type="SUPFAM" id="SSF52047">
    <property type="entry name" value="RNI-like"/>
    <property type="match status" value="1"/>
</dbReference>
<dbReference type="PROSITE" id="PS01095">
    <property type="entry name" value="GH18_1"/>
    <property type="match status" value="1"/>
</dbReference>
<organism evidence="1 2">
    <name type="scientific">Leucocoprinus birnbaumii</name>
    <dbReference type="NCBI Taxonomy" id="56174"/>
    <lineage>
        <taxon>Eukaryota</taxon>
        <taxon>Fungi</taxon>
        <taxon>Dikarya</taxon>
        <taxon>Basidiomycota</taxon>
        <taxon>Agaricomycotina</taxon>
        <taxon>Agaricomycetes</taxon>
        <taxon>Agaricomycetidae</taxon>
        <taxon>Agaricales</taxon>
        <taxon>Agaricineae</taxon>
        <taxon>Agaricaceae</taxon>
        <taxon>Leucocoprinus</taxon>
    </lineage>
</organism>
<proteinExistence type="predicted"/>
<evidence type="ECO:0000313" key="1">
    <source>
        <dbReference type="EMBL" id="KAJ3563404.1"/>
    </source>
</evidence>
<keyword evidence="2" id="KW-1185">Reference proteome</keyword>
<comment type="caution">
    <text evidence="1">The sequence shown here is derived from an EMBL/GenBank/DDBJ whole genome shotgun (WGS) entry which is preliminary data.</text>
</comment>
<dbReference type="InterPro" id="IPR032675">
    <property type="entry name" value="LRR_dom_sf"/>
</dbReference>
<dbReference type="Gene3D" id="3.80.10.10">
    <property type="entry name" value="Ribonuclease Inhibitor"/>
    <property type="match status" value="1"/>
</dbReference>
<evidence type="ECO:0000313" key="2">
    <source>
        <dbReference type="Proteomes" id="UP001213000"/>
    </source>
</evidence>
<gene>
    <name evidence="1" type="ORF">NP233_g8964</name>
</gene>
<protein>
    <recommendedName>
        <fullName evidence="3">F-box domain-containing protein</fullName>
    </recommendedName>
</protein>
<sequence>MSTLHFPASVEPTETLARQNEINLLEAELRRIEDNSLRLKATVFTRLNAIRSPCGKIPAEILSFIFELVTAPTNSIPPCFVGGLFIPEHTFFADATLFQVQFLSLHSLSSVCSFWRQVAWSTTRLWSHLNLDLTVAMLNHHELALPRLYFDRSGDRPMSIAVDFRRVQPEAFPNIYRTSADKVQSGNLDFKQMLLPLRHLICIESARRVEYLQLNFPPPDWLPLLSKFTNLKRLELACLPYNQILPYQSMALSGLGALKKLTIDGVNVDIELPWSQITYLELCHISFEAVARLLTSCPNLIYFDAYALKRDPWQEPRHLPSEVTLPHLETFHWDWTFWNDNHTVLLPRLRFPALQRLYWREDDYEPEIGYLEHQEDIARFMEKLPSAQIHLRLNHFSVYDGEEAHLRLTTVLENMRYIKHLSIEEYDDACGHDTLSAVASLLHRSQREGKQMLPRLAQLSLLSSFPTSTYTKGLALLMQERRAAGITSFRLDVPSWLKPEYWNPIARTQLKNIVEGGFKLEVFEGEQMLSW</sequence>
<reference evidence="1" key="1">
    <citation type="submission" date="2022-07" db="EMBL/GenBank/DDBJ databases">
        <title>Genome Sequence of Leucocoprinus birnbaumii.</title>
        <authorList>
            <person name="Buettner E."/>
        </authorList>
    </citation>
    <scope>NUCLEOTIDE SEQUENCE</scope>
    <source>
        <strain evidence="1">VT141</strain>
    </source>
</reference>
<dbReference type="AlphaFoldDB" id="A0AAD5VLM1"/>
<name>A0AAD5VLM1_9AGAR</name>
<dbReference type="InterPro" id="IPR001579">
    <property type="entry name" value="Glyco_hydro_18_chit_AS"/>
</dbReference>
<evidence type="ECO:0008006" key="3">
    <source>
        <dbReference type="Google" id="ProtNLM"/>
    </source>
</evidence>